<dbReference type="InterPro" id="IPR000182">
    <property type="entry name" value="GNAT_dom"/>
</dbReference>
<dbReference type="EMBL" id="AHCF02000017">
    <property type="protein sequence ID" value="ERG61341.1"/>
    <property type="molecule type" value="Genomic_DNA"/>
</dbReference>
<dbReference type="Gene3D" id="3.40.630.30">
    <property type="match status" value="1"/>
</dbReference>
<name>A0ABN0NJB3_9GAMM</name>
<dbReference type="InterPro" id="IPR051531">
    <property type="entry name" value="N-acetyltransferase"/>
</dbReference>
<protein>
    <submittedName>
        <fullName evidence="2">Acetyltransferase</fullName>
    </submittedName>
</protein>
<proteinExistence type="predicted"/>
<reference evidence="2" key="1">
    <citation type="journal article" date="2012" name="J. Bacteriol.">
        <title>Genome sequences of type strains of seven species of the marine bacterium Pseudoalteromonas.</title>
        <authorList>
            <person name="Xie B.B."/>
            <person name="Shu Y.L."/>
            <person name="Qin Q.L."/>
            <person name="Rong J.C."/>
            <person name="Zhang X.Y."/>
            <person name="Chen X.L."/>
            <person name="Shi M."/>
            <person name="He H.L."/>
            <person name="Zhou B.C."/>
            <person name="Zhang Y.Z."/>
        </authorList>
    </citation>
    <scope>NUCLEOTIDE SEQUENCE [LARGE SCALE GENOMIC DNA]</scope>
    <source>
        <strain evidence="2">NCIMB 2128</strain>
    </source>
</reference>
<gene>
    <name evidence="2" type="ORF">PUND_09524</name>
</gene>
<feature type="domain" description="N-acetyltransferase" evidence="1">
    <location>
        <begin position="22"/>
        <end position="160"/>
    </location>
</feature>
<evidence type="ECO:0000313" key="2">
    <source>
        <dbReference type="EMBL" id="ERG61341.1"/>
    </source>
</evidence>
<reference evidence="2" key="2">
    <citation type="submission" date="2013-04" db="EMBL/GenBank/DDBJ databases">
        <title>Genome sequence of Pseudoalteromonas undina.</title>
        <authorList>
            <person name="Xie B.-B."/>
            <person name="Rong J.-C."/>
            <person name="Qin Q.-L."/>
            <person name="Shu Y.-L."/>
            <person name="Zhang Y.-Z."/>
        </authorList>
    </citation>
    <scope>NUCLEOTIDE SEQUENCE</scope>
    <source>
        <strain evidence="2">NCIMB 2128</strain>
    </source>
</reference>
<dbReference type="PANTHER" id="PTHR43792:SF1">
    <property type="entry name" value="N-ACETYLTRANSFERASE DOMAIN-CONTAINING PROTEIN"/>
    <property type="match status" value="1"/>
</dbReference>
<organism evidence="2 3">
    <name type="scientific">Pseudoalteromonas undina</name>
    <dbReference type="NCBI Taxonomy" id="43660"/>
    <lineage>
        <taxon>Bacteria</taxon>
        <taxon>Pseudomonadati</taxon>
        <taxon>Pseudomonadota</taxon>
        <taxon>Gammaproteobacteria</taxon>
        <taxon>Alteromonadales</taxon>
        <taxon>Pseudoalteromonadaceae</taxon>
        <taxon>Pseudoalteromonas</taxon>
    </lineage>
</organism>
<dbReference type="SUPFAM" id="SSF55729">
    <property type="entry name" value="Acyl-CoA N-acyltransferases (Nat)"/>
    <property type="match status" value="1"/>
</dbReference>
<dbReference type="InterPro" id="IPR016181">
    <property type="entry name" value="Acyl_CoA_acyltransferase"/>
</dbReference>
<comment type="caution">
    <text evidence="2">The sequence shown here is derived from an EMBL/GenBank/DDBJ whole genome shotgun (WGS) entry which is preliminary data.</text>
</comment>
<dbReference type="Pfam" id="PF13302">
    <property type="entry name" value="Acetyltransf_3"/>
    <property type="match status" value="1"/>
</dbReference>
<dbReference type="Proteomes" id="UP000016534">
    <property type="component" value="Unassembled WGS sequence"/>
</dbReference>
<accession>A0ABN0NJB3</accession>
<evidence type="ECO:0000313" key="3">
    <source>
        <dbReference type="Proteomes" id="UP000016534"/>
    </source>
</evidence>
<sequence>MSLNYSIGHQGVILNIAFKTERLLIRFAQIADAAELVKLVNQANFIKYIGDKGIYTLDDAKKYIKDSFISAHKEHGFGPYIITLHDETVIGIVGFYQRATMQHPDLGFALKDGFEKKGYIFEAATILLNNRHKLGIKDVCAITSTANLGSQNVLYKLGFTEVGKAFINADKATIKVFIYD</sequence>
<dbReference type="PANTHER" id="PTHR43792">
    <property type="entry name" value="GNAT FAMILY, PUTATIVE (AFU_ORTHOLOGUE AFUA_3G00765)-RELATED-RELATED"/>
    <property type="match status" value="1"/>
</dbReference>
<evidence type="ECO:0000259" key="1">
    <source>
        <dbReference type="Pfam" id="PF13302"/>
    </source>
</evidence>
<keyword evidence="3" id="KW-1185">Reference proteome</keyword>